<evidence type="ECO:0000313" key="15">
    <source>
        <dbReference type="EMBL" id="KAL3283380.1"/>
    </source>
</evidence>
<dbReference type="PRINTS" id="PR00463">
    <property type="entry name" value="EP450I"/>
</dbReference>
<keyword evidence="7" id="KW-0256">Endoplasmic reticulum</keyword>
<evidence type="ECO:0000256" key="7">
    <source>
        <dbReference type="ARBA" id="ARBA00022824"/>
    </source>
</evidence>
<dbReference type="Proteomes" id="UP001516400">
    <property type="component" value="Unassembled WGS sequence"/>
</dbReference>
<dbReference type="InterPro" id="IPR017972">
    <property type="entry name" value="Cyt_P450_CS"/>
</dbReference>
<dbReference type="GO" id="GO:0005789">
    <property type="term" value="C:endoplasmic reticulum membrane"/>
    <property type="evidence" value="ECO:0007669"/>
    <property type="project" value="UniProtKB-SubCell"/>
</dbReference>
<evidence type="ECO:0000256" key="14">
    <source>
        <dbReference type="RuleBase" id="RU000461"/>
    </source>
</evidence>
<comment type="similarity">
    <text evidence="4 14">Belongs to the cytochrome P450 family.</text>
</comment>
<evidence type="ECO:0000256" key="12">
    <source>
        <dbReference type="ARBA" id="ARBA00023136"/>
    </source>
</evidence>
<organism evidence="15 16">
    <name type="scientific">Cryptolaemus montrouzieri</name>
    <dbReference type="NCBI Taxonomy" id="559131"/>
    <lineage>
        <taxon>Eukaryota</taxon>
        <taxon>Metazoa</taxon>
        <taxon>Ecdysozoa</taxon>
        <taxon>Arthropoda</taxon>
        <taxon>Hexapoda</taxon>
        <taxon>Insecta</taxon>
        <taxon>Pterygota</taxon>
        <taxon>Neoptera</taxon>
        <taxon>Endopterygota</taxon>
        <taxon>Coleoptera</taxon>
        <taxon>Polyphaga</taxon>
        <taxon>Cucujiformia</taxon>
        <taxon>Coccinelloidea</taxon>
        <taxon>Coccinellidae</taxon>
        <taxon>Scymninae</taxon>
        <taxon>Scymnini</taxon>
        <taxon>Cryptolaemus</taxon>
    </lineage>
</organism>
<dbReference type="InterPro" id="IPR036396">
    <property type="entry name" value="Cyt_P450_sf"/>
</dbReference>
<dbReference type="PRINTS" id="PR00385">
    <property type="entry name" value="P450"/>
</dbReference>
<comment type="subcellular location">
    <subcellularLocation>
        <location evidence="3">Endoplasmic reticulum membrane</location>
        <topology evidence="3">Peripheral membrane protein</topology>
    </subcellularLocation>
    <subcellularLocation>
        <location evidence="2">Microsome membrane</location>
        <topology evidence="2">Peripheral membrane protein</topology>
    </subcellularLocation>
</comment>
<evidence type="ECO:0000256" key="6">
    <source>
        <dbReference type="ARBA" id="ARBA00022723"/>
    </source>
</evidence>
<accession>A0ABD2NXI8</accession>
<evidence type="ECO:0000256" key="10">
    <source>
        <dbReference type="ARBA" id="ARBA00023004"/>
    </source>
</evidence>
<keyword evidence="5 13" id="KW-0349">Heme</keyword>
<evidence type="ECO:0000313" key="16">
    <source>
        <dbReference type="Proteomes" id="UP001516400"/>
    </source>
</evidence>
<evidence type="ECO:0008006" key="17">
    <source>
        <dbReference type="Google" id="ProtNLM"/>
    </source>
</evidence>
<evidence type="ECO:0000256" key="1">
    <source>
        <dbReference type="ARBA" id="ARBA00001971"/>
    </source>
</evidence>
<name>A0ABD2NXI8_9CUCU</name>
<dbReference type="Pfam" id="PF00067">
    <property type="entry name" value="p450"/>
    <property type="match status" value="1"/>
</dbReference>
<evidence type="ECO:0000256" key="8">
    <source>
        <dbReference type="ARBA" id="ARBA00022848"/>
    </source>
</evidence>
<dbReference type="AlphaFoldDB" id="A0ABD2NXI8"/>
<comment type="caution">
    <text evidence="15">The sequence shown here is derived from an EMBL/GenBank/DDBJ whole genome shotgun (WGS) entry which is preliminary data.</text>
</comment>
<keyword evidence="12" id="KW-0472">Membrane</keyword>
<evidence type="ECO:0000256" key="3">
    <source>
        <dbReference type="ARBA" id="ARBA00004406"/>
    </source>
</evidence>
<dbReference type="EMBL" id="JABFTP020000144">
    <property type="protein sequence ID" value="KAL3283380.1"/>
    <property type="molecule type" value="Genomic_DNA"/>
</dbReference>
<dbReference type="PROSITE" id="PS00086">
    <property type="entry name" value="CYTOCHROME_P450"/>
    <property type="match status" value="1"/>
</dbReference>
<dbReference type="InterPro" id="IPR050476">
    <property type="entry name" value="Insect_CytP450_Detox"/>
</dbReference>
<evidence type="ECO:0000256" key="2">
    <source>
        <dbReference type="ARBA" id="ARBA00004174"/>
    </source>
</evidence>
<evidence type="ECO:0000256" key="11">
    <source>
        <dbReference type="ARBA" id="ARBA00023033"/>
    </source>
</evidence>
<dbReference type="PANTHER" id="PTHR24292:SF45">
    <property type="entry name" value="CYTOCHROME P450 6G1-RELATED"/>
    <property type="match status" value="1"/>
</dbReference>
<dbReference type="Gene3D" id="1.10.630.10">
    <property type="entry name" value="Cytochrome P450"/>
    <property type="match status" value="1"/>
</dbReference>
<dbReference type="FunFam" id="1.10.630.10:FF:000042">
    <property type="entry name" value="Cytochrome P450"/>
    <property type="match status" value="1"/>
</dbReference>
<keyword evidence="11 14" id="KW-0503">Monooxygenase</keyword>
<dbReference type="GO" id="GO:0004497">
    <property type="term" value="F:monooxygenase activity"/>
    <property type="evidence" value="ECO:0007669"/>
    <property type="project" value="UniProtKB-KW"/>
</dbReference>
<evidence type="ECO:0000256" key="13">
    <source>
        <dbReference type="PIRSR" id="PIRSR602401-1"/>
    </source>
</evidence>
<dbReference type="CDD" id="cd11056">
    <property type="entry name" value="CYP6-like"/>
    <property type="match status" value="1"/>
</dbReference>
<keyword evidence="8" id="KW-0492">Microsome</keyword>
<evidence type="ECO:0000256" key="5">
    <source>
        <dbReference type="ARBA" id="ARBA00022617"/>
    </source>
</evidence>
<dbReference type="GO" id="GO:0046872">
    <property type="term" value="F:metal ion binding"/>
    <property type="evidence" value="ECO:0007669"/>
    <property type="project" value="UniProtKB-KW"/>
</dbReference>
<keyword evidence="9 14" id="KW-0560">Oxidoreductase</keyword>
<comment type="cofactor">
    <cofactor evidence="1 13">
        <name>heme</name>
        <dbReference type="ChEBI" id="CHEBI:30413"/>
    </cofactor>
</comment>
<keyword evidence="16" id="KW-1185">Reference proteome</keyword>
<dbReference type="PANTHER" id="PTHR24292">
    <property type="entry name" value="CYTOCHROME P450"/>
    <property type="match status" value="1"/>
</dbReference>
<reference evidence="15 16" key="1">
    <citation type="journal article" date="2021" name="BMC Biol.">
        <title>Horizontally acquired antibacterial genes associated with adaptive radiation of ladybird beetles.</title>
        <authorList>
            <person name="Li H.S."/>
            <person name="Tang X.F."/>
            <person name="Huang Y.H."/>
            <person name="Xu Z.Y."/>
            <person name="Chen M.L."/>
            <person name="Du X.Y."/>
            <person name="Qiu B.Y."/>
            <person name="Chen P.T."/>
            <person name="Zhang W."/>
            <person name="Slipinski A."/>
            <person name="Escalona H.E."/>
            <person name="Waterhouse R.M."/>
            <person name="Zwick A."/>
            <person name="Pang H."/>
        </authorList>
    </citation>
    <scope>NUCLEOTIDE SEQUENCE [LARGE SCALE GENOMIC DNA]</scope>
    <source>
        <strain evidence="15">SYSU2018</strain>
    </source>
</reference>
<keyword evidence="6 13" id="KW-0479">Metal-binding</keyword>
<dbReference type="InterPro" id="IPR002401">
    <property type="entry name" value="Cyt_P450_E_grp-I"/>
</dbReference>
<protein>
    <recommendedName>
        <fullName evidence="17">Cytochrome P450</fullName>
    </recommendedName>
</protein>
<dbReference type="InterPro" id="IPR001128">
    <property type="entry name" value="Cyt_P450"/>
</dbReference>
<feature type="binding site" description="axial binding residue" evidence="13">
    <location>
        <position position="443"/>
    </location>
    <ligand>
        <name>heme</name>
        <dbReference type="ChEBI" id="CHEBI:30413"/>
    </ligand>
    <ligandPart>
        <name>Fe</name>
        <dbReference type="ChEBI" id="CHEBI:18248"/>
    </ligandPart>
</feature>
<proteinExistence type="inferred from homology"/>
<evidence type="ECO:0000256" key="9">
    <source>
        <dbReference type="ARBA" id="ARBA00023002"/>
    </source>
</evidence>
<evidence type="ECO:0000256" key="4">
    <source>
        <dbReference type="ARBA" id="ARBA00010617"/>
    </source>
</evidence>
<gene>
    <name evidence="15" type="ORF">HHI36_006527</name>
</gene>
<dbReference type="SUPFAM" id="SSF48264">
    <property type="entry name" value="Cytochrome P450"/>
    <property type="match status" value="1"/>
</dbReference>
<keyword evidence="10 13" id="KW-0408">Iron</keyword>
<sequence length="498" mass="58407">MIISTLILLFILMVLLCLYMSRNYTYWKKKGVPFLKPIPLFGNFLDVFLWRKSIGDKLREMYENTVHPYIGFFILDEPILMINDLNLIEHIFIKDFTNFKDRVPVIDPNIDSLGNKMLFFQKSQSWFTGRKRLSPSFTLAKMRSKFERMKSCTKSMENWMRKSSKSHENIFEVKTLFAKFTVDVLSTSFYSIETNSFEQEDSPFVELTRSIANWQNIWHAIQVTYLFLAPHFTRILKLKIINEANTVFFRNLAWDLMNEREKLNIKMNDLVDTLLDTKKNENIQNKYSEEADLLAGLVVTAFVASFETTSTTMTFALYELAKNPEAQQLAREEILRIKNRDGDITYANLNQLKYLQGCIHEAMRLYPVLPFLDRTCTETYKLPGTDVILEKGQKVYFPVMGLHYDSKYYPNPTKFNPERYEDEEVQERFNICFLPFGLGPRACPGKTFAQITMKICIANILTNFKVELSKKHQEPLKINRIGFMMQPDSGVFLKFIEI</sequence>